<dbReference type="PROSITE" id="PS51683">
    <property type="entry name" value="SAM_OMT_II"/>
    <property type="match status" value="1"/>
</dbReference>
<gene>
    <name evidence="6" type="ORF">CDD81_758</name>
</gene>
<dbReference type="PANTHER" id="PTHR43712:SF17">
    <property type="entry name" value="O-METHYLTRANSFERASE"/>
    <property type="match status" value="1"/>
</dbReference>
<feature type="active site" description="Proton acceptor" evidence="4">
    <location>
        <position position="318"/>
    </location>
</feature>
<keyword evidence="7" id="KW-1185">Reference proteome</keyword>
<organism evidence="6 7">
    <name type="scientific">Ophiocordyceps australis</name>
    <dbReference type="NCBI Taxonomy" id="1399860"/>
    <lineage>
        <taxon>Eukaryota</taxon>
        <taxon>Fungi</taxon>
        <taxon>Dikarya</taxon>
        <taxon>Ascomycota</taxon>
        <taxon>Pezizomycotina</taxon>
        <taxon>Sordariomycetes</taxon>
        <taxon>Hypocreomycetidae</taxon>
        <taxon>Hypocreales</taxon>
        <taxon>Ophiocordycipitaceae</taxon>
        <taxon>Ophiocordyceps</taxon>
    </lineage>
</organism>
<dbReference type="OrthoDB" id="1535081at2759"/>
<dbReference type="PIRSF" id="PIRSF005739">
    <property type="entry name" value="O-mtase"/>
    <property type="match status" value="1"/>
</dbReference>
<evidence type="ECO:0000313" key="6">
    <source>
        <dbReference type="EMBL" id="PHH61141.1"/>
    </source>
</evidence>
<dbReference type="InterPro" id="IPR036388">
    <property type="entry name" value="WH-like_DNA-bd_sf"/>
</dbReference>
<evidence type="ECO:0000259" key="5">
    <source>
        <dbReference type="Pfam" id="PF00891"/>
    </source>
</evidence>
<keyword evidence="2" id="KW-0808">Transferase</keyword>
<accession>A0A2C5Y2N4</accession>
<dbReference type="SUPFAM" id="SSF46785">
    <property type="entry name" value="Winged helix' DNA-binding domain"/>
    <property type="match status" value="1"/>
</dbReference>
<protein>
    <recommendedName>
        <fullName evidence="5">O-methyltransferase C-terminal domain-containing protein</fullName>
    </recommendedName>
</protein>
<proteinExistence type="predicted"/>
<dbReference type="InterPro" id="IPR029063">
    <property type="entry name" value="SAM-dependent_MTases_sf"/>
</dbReference>
<dbReference type="SUPFAM" id="SSF53335">
    <property type="entry name" value="S-adenosyl-L-methionine-dependent methyltransferases"/>
    <property type="match status" value="1"/>
</dbReference>
<keyword evidence="1" id="KW-0489">Methyltransferase</keyword>
<dbReference type="InterPro" id="IPR001077">
    <property type="entry name" value="COMT_C"/>
</dbReference>
<evidence type="ECO:0000256" key="1">
    <source>
        <dbReference type="ARBA" id="ARBA00022603"/>
    </source>
</evidence>
<feature type="domain" description="O-methyltransferase C-terminal" evidence="5">
    <location>
        <begin position="247"/>
        <end position="386"/>
    </location>
</feature>
<dbReference type="GO" id="GO:0008171">
    <property type="term" value="F:O-methyltransferase activity"/>
    <property type="evidence" value="ECO:0007669"/>
    <property type="project" value="InterPro"/>
</dbReference>
<dbReference type="Gene3D" id="1.10.10.10">
    <property type="entry name" value="Winged helix-like DNA-binding domain superfamily/Winged helix DNA-binding domain"/>
    <property type="match status" value="1"/>
</dbReference>
<dbReference type="Proteomes" id="UP000226192">
    <property type="component" value="Unassembled WGS sequence"/>
</dbReference>
<dbReference type="Gene3D" id="3.40.50.150">
    <property type="entry name" value="Vaccinia Virus protein VP39"/>
    <property type="match status" value="1"/>
</dbReference>
<dbReference type="EMBL" id="NJET01000115">
    <property type="protein sequence ID" value="PHH61141.1"/>
    <property type="molecule type" value="Genomic_DNA"/>
</dbReference>
<reference evidence="6 7" key="1">
    <citation type="submission" date="2017-06" db="EMBL/GenBank/DDBJ databases">
        <title>Ant-infecting Ophiocordyceps genomes reveal a high diversity of potential behavioral manipulation genes and a possible major role for enterotoxins.</title>
        <authorList>
            <person name="De Bekker C."/>
            <person name="Evans H.C."/>
            <person name="Brachmann A."/>
            <person name="Hughes D.P."/>
        </authorList>
    </citation>
    <scope>NUCLEOTIDE SEQUENCE [LARGE SCALE GENOMIC DNA]</scope>
    <source>
        <strain evidence="6 7">Map64</strain>
    </source>
</reference>
<evidence type="ECO:0000256" key="3">
    <source>
        <dbReference type="ARBA" id="ARBA00022691"/>
    </source>
</evidence>
<dbReference type="PANTHER" id="PTHR43712">
    <property type="entry name" value="PUTATIVE (AFU_ORTHOLOGUE AFUA_4G14580)-RELATED"/>
    <property type="match status" value="1"/>
</dbReference>
<keyword evidence="3" id="KW-0949">S-adenosyl-L-methionine</keyword>
<dbReference type="Pfam" id="PF00891">
    <property type="entry name" value="Methyltransf_2"/>
    <property type="match status" value="1"/>
</dbReference>
<dbReference type="AlphaFoldDB" id="A0A2C5Y2N4"/>
<dbReference type="GO" id="GO:0032259">
    <property type="term" value="P:methylation"/>
    <property type="evidence" value="ECO:0007669"/>
    <property type="project" value="UniProtKB-KW"/>
</dbReference>
<name>A0A2C5Y2N4_9HYPO</name>
<evidence type="ECO:0000313" key="7">
    <source>
        <dbReference type="Proteomes" id="UP000226192"/>
    </source>
</evidence>
<sequence>MTATRAIDGSVANTPSNLEALPELLKQVCHGVAALTAGEKVDRHNLIAKCRAMTMAIETPRETMVEHCVILSSTIAAISFGIDIGLWNLMVRNGDGAQRVSDLAASLGVDAILLGRMMRHLGATGHITETASEEYQPTTFSKSLSLPRVASGYRYISATASSTFSFGDFCRQQAWKLPAPDKRSYFQCIHDTDLDFFAWFQQRGYGPDFNHLMGGFFMGRVPWMGPGYYPVQERLIDGADTCPDAAFLVDIGGNVGHSLADLKHHYPQLPGNLILEDLPAVINQIEHLDPSIIRIPYDFHTEQPIKGARAYFMRAILHDWSDQACLSILARIKTAMKPGYSRLLINELVIPPTGVYHEATALDLQLMVLLSSWERTRSQWHDLLENRAGLRIMRIWDSGRADSDNLIECELVA</sequence>
<evidence type="ECO:0000256" key="2">
    <source>
        <dbReference type="ARBA" id="ARBA00022679"/>
    </source>
</evidence>
<evidence type="ECO:0000256" key="4">
    <source>
        <dbReference type="PIRSR" id="PIRSR005739-1"/>
    </source>
</evidence>
<dbReference type="InterPro" id="IPR016461">
    <property type="entry name" value="COMT-like"/>
</dbReference>
<dbReference type="InterPro" id="IPR036390">
    <property type="entry name" value="WH_DNA-bd_sf"/>
</dbReference>
<comment type="caution">
    <text evidence="6">The sequence shown here is derived from an EMBL/GenBank/DDBJ whole genome shotgun (WGS) entry which is preliminary data.</text>
</comment>